<dbReference type="AlphaFoldDB" id="A0A6S6U3H4"/>
<name>A0A6S6U3H4_9GAMM</name>
<protein>
    <submittedName>
        <fullName evidence="1">Uncharacterized protein</fullName>
    </submittedName>
</protein>
<proteinExistence type="predicted"/>
<evidence type="ECO:0000313" key="1">
    <source>
        <dbReference type="EMBL" id="CAA6826214.1"/>
    </source>
</evidence>
<gene>
    <name evidence="1" type="ORF">HELGO_WM59667</name>
</gene>
<sequence length="60" mass="6352">MSLFVSNIEGPATDAKASMQKRHTIKMMAVASIASLAMMGAVPNAMAEDEAPMSVNVKRL</sequence>
<feature type="non-terminal residue" evidence="1">
    <location>
        <position position="60"/>
    </location>
</feature>
<reference evidence="1" key="1">
    <citation type="submission" date="2020-01" db="EMBL/GenBank/DDBJ databases">
        <authorList>
            <person name="Meier V. D."/>
            <person name="Meier V D."/>
        </authorList>
    </citation>
    <scope>NUCLEOTIDE SEQUENCE</scope>
    <source>
        <strain evidence="1">HLG_WM_MAG_07</strain>
    </source>
</reference>
<organism evidence="1">
    <name type="scientific">uncultured Thiotrichaceae bacterium</name>
    <dbReference type="NCBI Taxonomy" id="298394"/>
    <lineage>
        <taxon>Bacteria</taxon>
        <taxon>Pseudomonadati</taxon>
        <taxon>Pseudomonadota</taxon>
        <taxon>Gammaproteobacteria</taxon>
        <taxon>Thiotrichales</taxon>
        <taxon>Thiotrichaceae</taxon>
        <taxon>environmental samples</taxon>
    </lineage>
</organism>
<dbReference type="EMBL" id="CACVAY010000130">
    <property type="protein sequence ID" value="CAA6826214.1"/>
    <property type="molecule type" value="Genomic_DNA"/>
</dbReference>
<accession>A0A6S6U3H4</accession>